<dbReference type="Gene3D" id="3.40.50.1820">
    <property type="entry name" value="alpha/beta hydrolase"/>
    <property type="match status" value="1"/>
</dbReference>
<accession>A0ABW3W3R4</accession>
<dbReference type="Proteomes" id="UP001597229">
    <property type="component" value="Unassembled WGS sequence"/>
</dbReference>
<dbReference type="RefSeq" id="WP_367917369.1">
    <property type="nucleotide sequence ID" value="NZ_BAABAC010000004.1"/>
</dbReference>
<sequence>MSEHTVITEDGLRIHVTTHGRPDAAVTVLLSHCWTADEADWHYQVTDLLARYGHDIRLITWDHRGHGRSDRAPESACTIPLLARDLGLIVDTYAPEGPLVIAGHSVGGMTITAIPEERPDLMPRIAGVLFVSTTSGELHKVTLGLPAVAGALLRNRLPFVLANRARMLSLSRREKSPTIERQVARRFLFGRPARTRDVGLVVDQLVHTSPETMAGFFRDMMGHDRVGNLSAFDDIPTTVLVGSRDLLTPPEHAARIARGIRGARLLVAPDAGHYLPFERRELVSTELAVLIDRVLDRQARPSGVRPGRHLRSPAPGTS</sequence>
<dbReference type="InterPro" id="IPR029058">
    <property type="entry name" value="AB_hydrolase_fold"/>
</dbReference>
<keyword evidence="3" id="KW-1185">Reference proteome</keyword>
<gene>
    <name evidence="2" type="ORF">ACFQ3F_18245</name>
</gene>
<proteinExistence type="predicted"/>
<keyword evidence="2" id="KW-0378">Hydrolase</keyword>
<dbReference type="EMBL" id="JBHTLX010000023">
    <property type="protein sequence ID" value="MFD1249745.1"/>
    <property type="molecule type" value="Genomic_DNA"/>
</dbReference>
<name>A0ABW3W3R4_9ACTN</name>
<dbReference type="GO" id="GO:0016787">
    <property type="term" value="F:hydrolase activity"/>
    <property type="evidence" value="ECO:0007669"/>
    <property type="project" value="UniProtKB-KW"/>
</dbReference>
<evidence type="ECO:0000313" key="3">
    <source>
        <dbReference type="Proteomes" id="UP001597229"/>
    </source>
</evidence>
<evidence type="ECO:0000313" key="2">
    <source>
        <dbReference type="EMBL" id="MFD1249745.1"/>
    </source>
</evidence>
<organism evidence="2 3">
    <name type="scientific">Nocardioides ginsengisoli</name>
    <dbReference type="NCBI Taxonomy" id="363868"/>
    <lineage>
        <taxon>Bacteria</taxon>
        <taxon>Bacillati</taxon>
        <taxon>Actinomycetota</taxon>
        <taxon>Actinomycetes</taxon>
        <taxon>Propionibacteriales</taxon>
        <taxon>Nocardioidaceae</taxon>
        <taxon>Nocardioides</taxon>
    </lineage>
</organism>
<feature type="domain" description="AB hydrolase-1" evidence="1">
    <location>
        <begin position="28"/>
        <end position="283"/>
    </location>
</feature>
<dbReference type="SUPFAM" id="SSF53474">
    <property type="entry name" value="alpha/beta-Hydrolases"/>
    <property type="match status" value="1"/>
</dbReference>
<dbReference type="InterPro" id="IPR000073">
    <property type="entry name" value="AB_hydrolase_1"/>
</dbReference>
<dbReference type="PANTHER" id="PTHR43798:SF5">
    <property type="entry name" value="MONOACYLGLYCEROL LIPASE ABHD6"/>
    <property type="match status" value="1"/>
</dbReference>
<reference evidence="3" key="1">
    <citation type="journal article" date="2019" name="Int. J. Syst. Evol. Microbiol.">
        <title>The Global Catalogue of Microorganisms (GCM) 10K type strain sequencing project: providing services to taxonomists for standard genome sequencing and annotation.</title>
        <authorList>
            <consortium name="The Broad Institute Genomics Platform"/>
            <consortium name="The Broad Institute Genome Sequencing Center for Infectious Disease"/>
            <person name="Wu L."/>
            <person name="Ma J."/>
        </authorList>
    </citation>
    <scope>NUCLEOTIDE SEQUENCE [LARGE SCALE GENOMIC DNA]</scope>
    <source>
        <strain evidence="3">CCUG 52478</strain>
    </source>
</reference>
<dbReference type="PANTHER" id="PTHR43798">
    <property type="entry name" value="MONOACYLGLYCEROL LIPASE"/>
    <property type="match status" value="1"/>
</dbReference>
<dbReference type="PRINTS" id="PR00412">
    <property type="entry name" value="EPOXHYDRLASE"/>
</dbReference>
<dbReference type="InterPro" id="IPR000639">
    <property type="entry name" value="Epox_hydrolase-like"/>
</dbReference>
<evidence type="ECO:0000259" key="1">
    <source>
        <dbReference type="Pfam" id="PF12697"/>
    </source>
</evidence>
<dbReference type="Pfam" id="PF12697">
    <property type="entry name" value="Abhydrolase_6"/>
    <property type="match status" value="1"/>
</dbReference>
<dbReference type="InterPro" id="IPR050266">
    <property type="entry name" value="AB_hydrolase_sf"/>
</dbReference>
<comment type="caution">
    <text evidence="2">The sequence shown here is derived from an EMBL/GenBank/DDBJ whole genome shotgun (WGS) entry which is preliminary data.</text>
</comment>
<protein>
    <submittedName>
        <fullName evidence="2">Alpha/beta fold hydrolase</fullName>
    </submittedName>
</protein>